<protein>
    <submittedName>
        <fullName evidence="1">Transposase</fullName>
    </submittedName>
</protein>
<dbReference type="STRING" id="260084.SAMN02927928_2609"/>
<dbReference type="AlphaFoldDB" id="A0A1G4SEE2"/>
<dbReference type="PANTHER" id="PTHR37936">
    <property type="entry name" value="TRANSPOSASE INSC FOR INSERTION ELEMENT IS2A-RELATED"/>
    <property type="match status" value="1"/>
</dbReference>
<dbReference type="EMBL" id="FMTS01000004">
    <property type="protein sequence ID" value="SCW67406.1"/>
    <property type="molecule type" value="Genomic_DNA"/>
</dbReference>
<dbReference type="Proteomes" id="UP000199150">
    <property type="component" value="Unassembled WGS sequence"/>
</dbReference>
<name>A0A1G4SEE2_9CAUL</name>
<keyword evidence="2" id="KW-1185">Reference proteome</keyword>
<evidence type="ECO:0000313" key="2">
    <source>
        <dbReference type="Proteomes" id="UP000199150"/>
    </source>
</evidence>
<gene>
    <name evidence="1" type="ORF">SAMN02927928_2609</name>
</gene>
<dbReference type="SUPFAM" id="SSF48295">
    <property type="entry name" value="TrpR-like"/>
    <property type="match status" value="1"/>
</dbReference>
<dbReference type="InterPro" id="IPR010921">
    <property type="entry name" value="Trp_repressor/repl_initiator"/>
</dbReference>
<dbReference type="NCBIfam" id="NF047595">
    <property type="entry name" value="IS66_ISRel24_TnpA"/>
    <property type="match status" value="1"/>
</dbReference>
<organism evidence="1 2">
    <name type="scientific">Asticcacaulis taihuensis</name>
    <dbReference type="NCBI Taxonomy" id="260084"/>
    <lineage>
        <taxon>Bacteria</taxon>
        <taxon>Pseudomonadati</taxon>
        <taxon>Pseudomonadota</taxon>
        <taxon>Alphaproteobacteria</taxon>
        <taxon>Caulobacterales</taxon>
        <taxon>Caulobacteraceae</taxon>
        <taxon>Asticcacaulis</taxon>
    </lineage>
</organism>
<dbReference type="GO" id="GO:0004803">
    <property type="term" value="F:transposase activity"/>
    <property type="evidence" value="ECO:0007669"/>
    <property type="project" value="InterPro"/>
</dbReference>
<dbReference type="GO" id="GO:0006313">
    <property type="term" value="P:DNA transposition"/>
    <property type="evidence" value="ECO:0007669"/>
    <property type="project" value="InterPro"/>
</dbReference>
<dbReference type="GO" id="GO:0043565">
    <property type="term" value="F:sequence-specific DNA binding"/>
    <property type="evidence" value="ECO:0007669"/>
    <property type="project" value="InterPro"/>
</dbReference>
<evidence type="ECO:0000313" key="1">
    <source>
        <dbReference type="EMBL" id="SCW67406.1"/>
    </source>
</evidence>
<accession>A0A1G4SEE2</accession>
<dbReference type="PANTHER" id="PTHR37936:SF3">
    <property type="entry name" value="TRANSPOSASE INSC FOR INSERTION ELEMENT IS2A-RELATED"/>
    <property type="match status" value="1"/>
</dbReference>
<dbReference type="InterPro" id="IPR002514">
    <property type="entry name" value="Transposase_8"/>
</dbReference>
<dbReference type="OrthoDB" id="7173376at2"/>
<reference evidence="2" key="1">
    <citation type="submission" date="2016-10" db="EMBL/GenBank/DDBJ databases">
        <authorList>
            <person name="Varghese N."/>
            <person name="Submissions S."/>
        </authorList>
    </citation>
    <scope>NUCLEOTIDE SEQUENCE [LARGE SCALE GENOMIC DNA]</scope>
    <source>
        <strain evidence="2">CGMCC 1.3431</strain>
    </source>
</reference>
<dbReference type="Pfam" id="PF01527">
    <property type="entry name" value="HTH_Tnp_1"/>
    <property type="match status" value="1"/>
</dbReference>
<proteinExistence type="predicted"/>
<sequence length="126" mass="13972">MARMEIITGGGRRRRWPDEDKVRVLEEAAQPGVRLSDVARRHDILPQQIRRWSRQLFGEVKALPEPQMFAPVTLVEAGTPSTPSGRSSKPRPVIVEISLRNGRVLKVAADLERQGLASLIACVEAA</sequence>